<keyword evidence="4" id="KW-0444">Lipid biosynthesis</keyword>
<dbReference type="AlphaFoldDB" id="A0A1F7UM68"/>
<feature type="transmembrane region" description="Helical" evidence="19">
    <location>
        <begin position="55"/>
        <end position="74"/>
    </location>
</feature>
<keyword evidence="11" id="KW-0443">Lipid metabolism</keyword>
<evidence type="ECO:0000256" key="7">
    <source>
        <dbReference type="ARBA" id="ARBA00022741"/>
    </source>
</evidence>
<evidence type="ECO:0000256" key="6">
    <source>
        <dbReference type="ARBA" id="ARBA00022692"/>
    </source>
</evidence>
<feature type="binding site" evidence="18">
    <location>
        <position position="27"/>
    </location>
    <ligand>
        <name>a divalent metal cation</name>
        <dbReference type="ChEBI" id="CHEBI:60240"/>
    </ligand>
</feature>
<evidence type="ECO:0000256" key="18">
    <source>
        <dbReference type="PIRSR" id="PIRSR600829-4"/>
    </source>
</evidence>
<comment type="caution">
    <text evidence="20">The sequence shown here is derived from an EMBL/GenBank/DDBJ whole genome shotgun (WGS) entry which is preliminary data.</text>
</comment>
<accession>A0A1F7UM68</accession>
<keyword evidence="12 19" id="KW-0472">Membrane</keyword>
<keyword evidence="13" id="KW-0594">Phospholipid biosynthesis</keyword>
<evidence type="ECO:0000256" key="2">
    <source>
        <dbReference type="ARBA" id="ARBA00005967"/>
    </source>
</evidence>
<dbReference type="Gene3D" id="1.10.287.3610">
    <property type="match status" value="1"/>
</dbReference>
<evidence type="ECO:0000256" key="4">
    <source>
        <dbReference type="ARBA" id="ARBA00022516"/>
    </source>
</evidence>
<protein>
    <recommendedName>
        <fullName evidence="22">Diacylglycerol kinase</fullName>
    </recommendedName>
</protein>
<feature type="transmembrane region" description="Helical" evidence="19">
    <location>
        <begin position="30"/>
        <end position="49"/>
    </location>
</feature>
<evidence type="ECO:0000256" key="8">
    <source>
        <dbReference type="ARBA" id="ARBA00022777"/>
    </source>
</evidence>
<evidence type="ECO:0000256" key="15">
    <source>
        <dbReference type="PIRSR" id="PIRSR600829-1"/>
    </source>
</evidence>
<evidence type="ECO:0000256" key="17">
    <source>
        <dbReference type="PIRSR" id="PIRSR600829-3"/>
    </source>
</evidence>
<feature type="transmembrane region" description="Helical" evidence="19">
    <location>
        <begin position="95"/>
        <end position="116"/>
    </location>
</feature>
<comment type="cofactor">
    <cofactor evidence="18">
        <name>Mg(2+)</name>
        <dbReference type="ChEBI" id="CHEBI:18420"/>
    </cofactor>
    <text evidence="18">Mn(2+), Zn(2+), Cd(2+) and Co(2+) support activity to lesser extents.</text>
</comment>
<feature type="binding site" evidence="17">
    <location>
        <begin position="93"/>
        <end position="94"/>
    </location>
    <ligand>
        <name>ATP</name>
        <dbReference type="ChEBI" id="CHEBI:30616"/>
    </ligand>
</feature>
<keyword evidence="10 19" id="KW-1133">Transmembrane helix</keyword>
<gene>
    <name evidence="20" type="ORF">A3E39_04085</name>
</gene>
<keyword evidence="3" id="KW-1003">Cell membrane</keyword>
<reference evidence="20 21" key="1">
    <citation type="journal article" date="2016" name="Nat. Commun.">
        <title>Thousands of microbial genomes shed light on interconnected biogeochemical processes in an aquifer system.</title>
        <authorList>
            <person name="Anantharaman K."/>
            <person name="Brown C.T."/>
            <person name="Hug L.A."/>
            <person name="Sharon I."/>
            <person name="Castelle C.J."/>
            <person name="Probst A.J."/>
            <person name="Thomas B.C."/>
            <person name="Singh A."/>
            <person name="Wilkins M.J."/>
            <person name="Karaoz U."/>
            <person name="Brodie E.L."/>
            <person name="Williams K.H."/>
            <person name="Hubbard S.S."/>
            <person name="Banfield J.F."/>
        </authorList>
    </citation>
    <scope>NUCLEOTIDE SEQUENCE [LARGE SCALE GENOMIC DNA]</scope>
</reference>
<evidence type="ECO:0000256" key="11">
    <source>
        <dbReference type="ARBA" id="ARBA00023098"/>
    </source>
</evidence>
<dbReference type="GO" id="GO:0005524">
    <property type="term" value="F:ATP binding"/>
    <property type="evidence" value="ECO:0007669"/>
    <property type="project" value="UniProtKB-KW"/>
</dbReference>
<name>A0A1F7UM68_9BACT</name>
<keyword evidence="6 19" id="KW-0812">Transmembrane</keyword>
<evidence type="ECO:0000256" key="13">
    <source>
        <dbReference type="ARBA" id="ARBA00023209"/>
    </source>
</evidence>
<dbReference type="PANTHER" id="PTHR34299:SF1">
    <property type="entry name" value="DIACYLGLYCEROL KINASE"/>
    <property type="match status" value="1"/>
</dbReference>
<keyword evidence="14" id="KW-1208">Phospholipid metabolism</keyword>
<dbReference type="Pfam" id="PF01219">
    <property type="entry name" value="DAGK_prokar"/>
    <property type="match status" value="1"/>
</dbReference>
<evidence type="ECO:0000256" key="19">
    <source>
        <dbReference type="SAM" id="Phobius"/>
    </source>
</evidence>
<feature type="binding site" evidence="16">
    <location>
        <position position="68"/>
    </location>
    <ligand>
        <name>substrate</name>
    </ligand>
</feature>
<keyword evidence="18" id="KW-0460">Magnesium</keyword>
<dbReference type="InterPro" id="IPR000829">
    <property type="entry name" value="DAGK"/>
</dbReference>
<keyword evidence="9 17" id="KW-0067">ATP-binding</keyword>
<dbReference type="GO" id="GO:0008654">
    <property type="term" value="P:phospholipid biosynthetic process"/>
    <property type="evidence" value="ECO:0007669"/>
    <property type="project" value="UniProtKB-KW"/>
</dbReference>
<dbReference type="Proteomes" id="UP000176603">
    <property type="component" value="Unassembled WGS sequence"/>
</dbReference>
<evidence type="ECO:0000313" key="21">
    <source>
        <dbReference type="Proteomes" id="UP000176603"/>
    </source>
</evidence>
<evidence type="ECO:0000256" key="3">
    <source>
        <dbReference type="ARBA" id="ARBA00022475"/>
    </source>
</evidence>
<dbReference type="PANTHER" id="PTHR34299">
    <property type="entry name" value="DIACYLGLYCEROL KINASE"/>
    <property type="match status" value="1"/>
</dbReference>
<evidence type="ECO:0000256" key="12">
    <source>
        <dbReference type="ARBA" id="ARBA00023136"/>
    </source>
</evidence>
<evidence type="ECO:0008006" key="22">
    <source>
        <dbReference type="Google" id="ProtNLM"/>
    </source>
</evidence>
<organism evidence="20 21">
    <name type="scientific">Candidatus Uhrbacteria bacterium RIFCSPHIGHO2_12_FULL_60_25</name>
    <dbReference type="NCBI Taxonomy" id="1802399"/>
    <lineage>
        <taxon>Bacteria</taxon>
        <taxon>Candidatus Uhriibacteriota</taxon>
    </lineage>
</organism>
<keyword evidence="7 17" id="KW-0547">Nucleotide-binding</keyword>
<keyword evidence="18" id="KW-0479">Metal-binding</keyword>
<dbReference type="CDD" id="cd14263">
    <property type="entry name" value="DAGK_IM_like"/>
    <property type="match status" value="1"/>
</dbReference>
<feature type="binding site" evidence="16">
    <location>
        <position position="54"/>
    </location>
    <ligand>
        <name>substrate</name>
    </ligand>
</feature>
<keyword evidence="5" id="KW-0808">Transferase</keyword>
<dbReference type="EMBL" id="MGEH01000011">
    <property type="protein sequence ID" value="OGL79370.1"/>
    <property type="molecule type" value="Genomic_DNA"/>
</dbReference>
<dbReference type="GO" id="GO:0046872">
    <property type="term" value="F:metal ion binding"/>
    <property type="evidence" value="ECO:0007669"/>
    <property type="project" value="UniProtKB-KW"/>
</dbReference>
<proteinExistence type="inferred from homology"/>
<dbReference type="STRING" id="1802399.A3E39_04085"/>
<evidence type="ECO:0000256" key="16">
    <source>
        <dbReference type="PIRSR" id="PIRSR600829-2"/>
    </source>
</evidence>
<sequence>MYHRFTHGLSQSFRAAWRGLLVAFKGERTFRIMIAFGLIAIAVASTVPLAPFERLLLLLLTGFVLVLELLNSMVERLADLLKPRLSAYVGEVKDLMAAAVLMASFFAVLIASFILMPHVVTLLQQL</sequence>
<dbReference type="GO" id="GO:0016301">
    <property type="term" value="F:kinase activity"/>
    <property type="evidence" value="ECO:0007669"/>
    <property type="project" value="UniProtKB-KW"/>
</dbReference>
<evidence type="ECO:0000256" key="14">
    <source>
        <dbReference type="ARBA" id="ARBA00023264"/>
    </source>
</evidence>
<feature type="binding site" evidence="17">
    <location>
        <position position="75"/>
    </location>
    <ligand>
        <name>ATP</name>
        <dbReference type="ChEBI" id="CHEBI:30616"/>
    </ligand>
</feature>
<comment type="similarity">
    <text evidence="2">Belongs to the bacterial diacylglycerol kinase family.</text>
</comment>
<comment type="subcellular location">
    <subcellularLocation>
        <location evidence="1">Cell membrane</location>
        <topology evidence="1">Multi-pass membrane protein</topology>
    </subcellularLocation>
</comment>
<dbReference type="GO" id="GO:0005886">
    <property type="term" value="C:plasma membrane"/>
    <property type="evidence" value="ECO:0007669"/>
    <property type="project" value="UniProtKB-SubCell"/>
</dbReference>
<evidence type="ECO:0000256" key="1">
    <source>
        <dbReference type="ARBA" id="ARBA00004651"/>
    </source>
</evidence>
<evidence type="ECO:0000256" key="5">
    <source>
        <dbReference type="ARBA" id="ARBA00022679"/>
    </source>
</evidence>
<feature type="active site" description="Proton acceptor" evidence="15">
    <location>
        <position position="68"/>
    </location>
</feature>
<feature type="binding site" evidence="18">
    <location>
        <position position="75"/>
    </location>
    <ligand>
        <name>a divalent metal cation</name>
        <dbReference type="ChEBI" id="CHEBI:60240"/>
    </ligand>
</feature>
<feature type="binding site" evidence="17">
    <location>
        <position position="27"/>
    </location>
    <ligand>
        <name>ATP</name>
        <dbReference type="ChEBI" id="CHEBI:30616"/>
    </ligand>
</feature>
<keyword evidence="8" id="KW-0418">Kinase</keyword>
<evidence type="ECO:0000313" key="20">
    <source>
        <dbReference type="EMBL" id="OGL79370.1"/>
    </source>
</evidence>
<dbReference type="InterPro" id="IPR036945">
    <property type="entry name" value="DAGK_sf"/>
</dbReference>
<evidence type="ECO:0000256" key="9">
    <source>
        <dbReference type="ARBA" id="ARBA00022840"/>
    </source>
</evidence>
<evidence type="ECO:0000256" key="10">
    <source>
        <dbReference type="ARBA" id="ARBA00022989"/>
    </source>
</evidence>